<gene>
    <name evidence="18" type="ORF">NEZAVI_LOCUS15614</name>
</gene>
<keyword evidence="6 17" id="KW-0472">Membrane</keyword>
<protein>
    <submittedName>
        <fullName evidence="18">Uncharacterized protein</fullName>
    </submittedName>
</protein>
<keyword evidence="19" id="KW-1185">Reference proteome</keyword>
<comment type="catalytic activity">
    <reaction evidence="14">
        <text>13-(9Z-octadecenoyloxy)-octadecanoate + H2O = 13-hydroxy-octadecanoate + (9Z)-octadecenoate + H(+)</text>
        <dbReference type="Rhea" id="RHEA:52064"/>
        <dbReference type="ChEBI" id="CHEBI:15377"/>
        <dbReference type="ChEBI" id="CHEBI:15378"/>
        <dbReference type="ChEBI" id="CHEBI:30823"/>
        <dbReference type="ChEBI" id="CHEBI:136303"/>
        <dbReference type="ChEBI" id="CHEBI:136304"/>
    </reaction>
    <physiologicalReaction direction="left-to-right" evidence="14">
        <dbReference type="Rhea" id="RHEA:52065"/>
    </physiologicalReaction>
</comment>
<feature type="transmembrane region" description="Helical" evidence="17">
    <location>
        <begin position="219"/>
        <end position="237"/>
    </location>
</feature>
<sequence>MIIKSQLGNNPILMILEGVMLGVRSVFTSAVQLIPMGVKTIQRDLIITKLLNIPPWIFIFCIHTTISLTMLVSLLSSPIYIVISKVNFLDNKFLMQGYRNVAYFFSLWVVGAEVICFGTYTAIDLIRIYGKQSLKAQKIKNTLKNVASHMLFSLVFPLSVVVMILFWGFYFWNRELIYPKIMDDVFPTFLNHMMHTFPVLVSMLYMFTDIITEPPKLKTFTSLTVFMVVYSLVFFAVRKFKGEWVYPVFDSLSTFHTTWVLTCTFIGPFICFFLGYYVHERIKDIRSYFGRKLNQIKEARMVKLKES</sequence>
<accession>A0A9P0MUV2</accession>
<evidence type="ECO:0000256" key="2">
    <source>
        <dbReference type="ARBA" id="ARBA00004127"/>
    </source>
</evidence>
<dbReference type="InterPro" id="IPR006838">
    <property type="entry name" value="ADTRP_AIG1"/>
</dbReference>
<evidence type="ECO:0000256" key="16">
    <source>
        <dbReference type="ARBA" id="ARBA00049428"/>
    </source>
</evidence>
<evidence type="ECO:0000256" key="9">
    <source>
        <dbReference type="ARBA" id="ARBA00047863"/>
    </source>
</evidence>
<evidence type="ECO:0000256" key="4">
    <source>
        <dbReference type="ARBA" id="ARBA00022692"/>
    </source>
</evidence>
<evidence type="ECO:0000256" key="12">
    <source>
        <dbReference type="ARBA" id="ARBA00048800"/>
    </source>
</evidence>
<evidence type="ECO:0000256" key="11">
    <source>
        <dbReference type="ARBA" id="ARBA00048701"/>
    </source>
</evidence>
<dbReference type="AlphaFoldDB" id="A0A9P0MUV2"/>
<dbReference type="Proteomes" id="UP001152798">
    <property type="component" value="Chromosome 7"/>
</dbReference>
<keyword evidence="4 17" id="KW-0812">Transmembrane</keyword>
<organism evidence="18 19">
    <name type="scientific">Nezara viridula</name>
    <name type="common">Southern green stink bug</name>
    <name type="synonym">Cimex viridulus</name>
    <dbReference type="NCBI Taxonomy" id="85310"/>
    <lineage>
        <taxon>Eukaryota</taxon>
        <taxon>Metazoa</taxon>
        <taxon>Ecdysozoa</taxon>
        <taxon>Arthropoda</taxon>
        <taxon>Hexapoda</taxon>
        <taxon>Insecta</taxon>
        <taxon>Pterygota</taxon>
        <taxon>Neoptera</taxon>
        <taxon>Paraneoptera</taxon>
        <taxon>Hemiptera</taxon>
        <taxon>Heteroptera</taxon>
        <taxon>Panheteroptera</taxon>
        <taxon>Pentatomomorpha</taxon>
        <taxon>Pentatomoidea</taxon>
        <taxon>Pentatomidae</taxon>
        <taxon>Pentatominae</taxon>
        <taxon>Nezara</taxon>
    </lineage>
</organism>
<comment type="catalytic activity">
    <reaction evidence="16">
        <text>12-(9Z-hexadecenoyloxy)-octadecanoate + H2O = 12-hydroxyoctadecanoate + (9Z)-hexadecenoate + H(+)</text>
        <dbReference type="Rhea" id="RHEA:52072"/>
        <dbReference type="ChEBI" id="CHEBI:15377"/>
        <dbReference type="ChEBI" id="CHEBI:15378"/>
        <dbReference type="ChEBI" id="CHEBI:32372"/>
        <dbReference type="ChEBI" id="CHEBI:84201"/>
        <dbReference type="ChEBI" id="CHEBI:136312"/>
    </reaction>
    <physiologicalReaction direction="left-to-right" evidence="16">
        <dbReference type="Rhea" id="RHEA:52073"/>
    </physiologicalReaction>
</comment>
<comment type="similarity">
    <text evidence="3">Belongs to the AIG1 family.</text>
</comment>
<dbReference type="EMBL" id="OV725083">
    <property type="protein sequence ID" value="CAH1408009.1"/>
    <property type="molecule type" value="Genomic_DNA"/>
</dbReference>
<evidence type="ECO:0000256" key="5">
    <source>
        <dbReference type="ARBA" id="ARBA00022989"/>
    </source>
</evidence>
<evidence type="ECO:0000256" key="17">
    <source>
        <dbReference type="SAM" id="Phobius"/>
    </source>
</evidence>
<comment type="catalytic activity">
    <reaction evidence="12">
        <text>9-(9Z-octadecenoyloxy)-octadecanoate + H2O = 9-hydroxy-octadecanoate + (9Z)-octadecenoate + H(+)</text>
        <dbReference type="Rhea" id="RHEA:52048"/>
        <dbReference type="ChEBI" id="CHEBI:15377"/>
        <dbReference type="ChEBI" id="CHEBI:15378"/>
        <dbReference type="ChEBI" id="CHEBI:30823"/>
        <dbReference type="ChEBI" id="CHEBI:136282"/>
        <dbReference type="ChEBI" id="CHEBI:136286"/>
    </reaction>
    <physiologicalReaction direction="left-to-right" evidence="12">
        <dbReference type="Rhea" id="RHEA:52049"/>
    </physiologicalReaction>
</comment>
<comment type="catalytic activity">
    <reaction evidence="1">
        <text>9-(9Z-hexadecenoyloxy)-octadecanoate + H2O = (9Z)-hexadecenoate + 9-hydroxy-octadecanoate + H(+)</text>
        <dbReference type="Rhea" id="RHEA:52068"/>
        <dbReference type="ChEBI" id="CHEBI:15377"/>
        <dbReference type="ChEBI" id="CHEBI:15378"/>
        <dbReference type="ChEBI" id="CHEBI:32372"/>
        <dbReference type="ChEBI" id="CHEBI:136286"/>
        <dbReference type="ChEBI" id="CHEBI:136309"/>
    </reaction>
    <physiologicalReaction direction="left-to-right" evidence="1">
        <dbReference type="Rhea" id="RHEA:52069"/>
    </physiologicalReaction>
</comment>
<dbReference type="GO" id="GO:0012505">
    <property type="term" value="C:endomembrane system"/>
    <property type="evidence" value="ECO:0007669"/>
    <property type="project" value="UniProtKB-SubCell"/>
</dbReference>
<dbReference type="PANTHER" id="PTHR10989:SF16">
    <property type="entry name" value="AT02829P-RELATED"/>
    <property type="match status" value="1"/>
</dbReference>
<evidence type="ECO:0000256" key="15">
    <source>
        <dbReference type="ARBA" id="ARBA00049322"/>
    </source>
</evidence>
<evidence type="ECO:0000256" key="7">
    <source>
        <dbReference type="ARBA" id="ARBA00047368"/>
    </source>
</evidence>
<proteinExistence type="inferred from homology"/>
<comment type="catalytic activity">
    <reaction evidence="15">
        <text>13-(9Z-hexadecenoyloxy)-octadecanoate + H2O = 13-hydroxy-octadecanoate + (9Z)-hexadecenoate + H(+)</text>
        <dbReference type="Rhea" id="RHEA:52076"/>
        <dbReference type="ChEBI" id="CHEBI:15377"/>
        <dbReference type="ChEBI" id="CHEBI:15378"/>
        <dbReference type="ChEBI" id="CHEBI:32372"/>
        <dbReference type="ChEBI" id="CHEBI:136304"/>
        <dbReference type="ChEBI" id="CHEBI:136315"/>
    </reaction>
    <physiologicalReaction direction="left-to-right" evidence="15">
        <dbReference type="Rhea" id="RHEA:52077"/>
    </physiologicalReaction>
</comment>
<feature type="transmembrane region" description="Helical" evidence="17">
    <location>
        <begin position="56"/>
        <end position="83"/>
    </location>
</feature>
<dbReference type="PANTHER" id="PTHR10989">
    <property type="entry name" value="ANDROGEN-INDUCED PROTEIN 1-RELATED"/>
    <property type="match status" value="1"/>
</dbReference>
<evidence type="ECO:0000313" key="18">
    <source>
        <dbReference type="EMBL" id="CAH1408009.1"/>
    </source>
</evidence>
<comment type="catalytic activity">
    <reaction evidence="8">
        <text>13-octadecanoyloxy-octadecanoate + H2O = 13-hydroxy-octadecanoate + octadecanoate + H(+)</text>
        <dbReference type="Rhea" id="RHEA:52084"/>
        <dbReference type="ChEBI" id="CHEBI:15377"/>
        <dbReference type="ChEBI" id="CHEBI:15378"/>
        <dbReference type="ChEBI" id="CHEBI:25629"/>
        <dbReference type="ChEBI" id="CHEBI:136304"/>
        <dbReference type="ChEBI" id="CHEBI:136335"/>
    </reaction>
    <physiologicalReaction direction="left-to-right" evidence="8">
        <dbReference type="Rhea" id="RHEA:52085"/>
    </physiologicalReaction>
</comment>
<evidence type="ECO:0000256" key="3">
    <source>
        <dbReference type="ARBA" id="ARBA00009300"/>
    </source>
</evidence>
<comment type="catalytic activity">
    <reaction evidence="10">
        <text>12-octadecanoyloxy-octadecanoate + H2O = 12-hydroxyoctadecanoate + octadecanoate + H(+)</text>
        <dbReference type="Rhea" id="RHEA:52080"/>
        <dbReference type="ChEBI" id="CHEBI:15377"/>
        <dbReference type="ChEBI" id="CHEBI:15378"/>
        <dbReference type="ChEBI" id="CHEBI:25629"/>
        <dbReference type="ChEBI" id="CHEBI:84201"/>
        <dbReference type="ChEBI" id="CHEBI:136330"/>
    </reaction>
    <physiologicalReaction direction="left-to-right" evidence="10">
        <dbReference type="Rhea" id="RHEA:52081"/>
    </physiologicalReaction>
</comment>
<evidence type="ECO:0000313" key="19">
    <source>
        <dbReference type="Proteomes" id="UP001152798"/>
    </source>
</evidence>
<evidence type="ECO:0000256" key="8">
    <source>
        <dbReference type="ARBA" id="ARBA00047427"/>
    </source>
</evidence>
<feature type="transmembrane region" description="Helical" evidence="17">
    <location>
        <begin position="103"/>
        <end position="126"/>
    </location>
</feature>
<name>A0A9P0MUV2_NEZVI</name>
<dbReference type="OrthoDB" id="1898221at2759"/>
<comment type="catalytic activity">
    <reaction evidence="7">
        <text>12-hexadecanoyloxy-octadecanoate + H2O = 12-hydroxyoctadecanoate + hexadecanoate + H(+)</text>
        <dbReference type="Rhea" id="RHEA:52056"/>
        <dbReference type="ChEBI" id="CHEBI:7896"/>
        <dbReference type="ChEBI" id="CHEBI:15377"/>
        <dbReference type="ChEBI" id="CHEBI:15378"/>
        <dbReference type="ChEBI" id="CHEBI:83677"/>
        <dbReference type="ChEBI" id="CHEBI:84201"/>
    </reaction>
    <physiologicalReaction direction="left-to-right" evidence="7">
        <dbReference type="Rhea" id="RHEA:52057"/>
    </physiologicalReaction>
</comment>
<dbReference type="Pfam" id="PF04750">
    <property type="entry name" value="Far-17a_AIG1"/>
    <property type="match status" value="1"/>
</dbReference>
<comment type="subcellular location">
    <subcellularLocation>
        <location evidence="2">Endomembrane system</location>
        <topology evidence="2">Multi-pass membrane protein</topology>
    </subcellularLocation>
</comment>
<evidence type="ECO:0000256" key="14">
    <source>
        <dbReference type="ARBA" id="ARBA00049296"/>
    </source>
</evidence>
<comment type="catalytic activity">
    <reaction evidence="13">
        <text>9-octadecanoyloxy-octadecanoate + H2O = 9-hydroxy-octadecanoate + octadecanoate + H(+)</text>
        <dbReference type="Rhea" id="RHEA:52096"/>
        <dbReference type="ChEBI" id="CHEBI:15377"/>
        <dbReference type="ChEBI" id="CHEBI:15378"/>
        <dbReference type="ChEBI" id="CHEBI:25629"/>
        <dbReference type="ChEBI" id="CHEBI:136286"/>
        <dbReference type="ChEBI" id="CHEBI:136373"/>
    </reaction>
    <physiologicalReaction direction="left-to-right" evidence="13">
        <dbReference type="Rhea" id="RHEA:52097"/>
    </physiologicalReaction>
</comment>
<feature type="transmembrane region" description="Helical" evidence="17">
    <location>
        <begin position="257"/>
        <end position="278"/>
    </location>
</feature>
<dbReference type="GO" id="GO:0016020">
    <property type="term" value="C:membrane"/>
    <property type="evidence" value="ECO:0007669"/>
    <property type="project" value="InterPro"/>
</dbReference>
<evidence type="ECO:0000256" key="13">
    <source>
        <dbReference type="ARBA" id="ARBA00049221"/>
    </source>
</evidence>
<feature type="transmembrane region" description="Helical" evidence="17">
    <location>
        <begin position="146"/>
        <end position="169"/>
    </location>
</feature>
<evidence type="ECO:0000256" key="10">
    <source>
        <dbReference type="ARBA" id="ARBA00048680"/>
    </source>
</evidence>
<keyword evidence="5 17" id="KW-1133">Transmembrane helix</keyword>
<evidence type="ECO:0000256" key="6">
    <source>
        <dbReference type="ARBA" id="ARBA00023136"/>
    </source>
</evidence>
<reference evidence="18" key="1">
    <citation type="submission" date="2022-01" db="EMBL/GenBank/DDBJ databases">
        <authorList>
            <person name="King R."/>
        </authorList>
    </citation>
    <scope>NUCLEOTIDE SEQUENCE</scope>
</reference>
<evidence type="ECO:0000256" key="1">
    <source>
        <dbReference type="ARBA" id="ARBA00000923"/>
    </source>
</evidence>
<comment type="catalytic activity">
    <reaction evidence="11">
        <text>12-(9Z-octadecenoyloxy)-octadecanoate + H2O = 12-hydroxyoctadecanoate + (9Z)-octadecenoate + H(+)</text>
        <dbReference type="Rhea" id="RHEA:52060"/>
        <dbReference type="ChEBI" id="CHEBI:15377"/>
        <dbReference type="ChEBI" id="CHEBI:15378"/>
        <dbReference type="ChEBI" id="CHEBI:30823"/>
        <dbReference type="ChEBI" id="CHEBI:84201"/>
        <dbReference type="ChEBI" id="CHEBI:136302"/>
    </reaction>
    <physiologicalReaction direction="left-to-right" evidence="11">
        <dbReference type="Rhea" id="RHEA:52061"/>
    </physiologicalReaction>
</comment>
<comment type="catalytic activity">
    <reaction evidence="9">
        <text>9-hexadecanoyloxy-octadecanoate + H2O = 9-hydroxy-octadecanoate + hexadecanoate + H(+)</text>
        <dbReference type="Rhea" id="RHEA:52052"/>
        <dbReference type="ChEBI" id="CHEBI:7896"/>
        <dbReference type="ChEBI" id="CHEBI:15377"/>
        <dbReference type="ChEBI" id="CHEBI:15378"/>
        <dbReference type="ChEBI" id="CHEBI:83670"/>
        <dbReference type="ChEBI" id="CHEBI:136286"/>
    </reaction>
    <physiologicalReaction direction="left-to-right" evidence="9">
        <dbReference type="Rhea" id="RHEA:52053"/>
    </physiologicalReaction>
</comment>
<feature type="transmembrane region" description="Helical" evidence="17">
    <location>
        <begin position="189"/>
        <end position="207"/>
    </location>
</feature>